<keyword evidence="1" id="KW-0812">Transmembrane</keyword>
<comment type="caution">
    <text evidence="2">The sequence shown here is derived from an EMBL/GenBank/DDBJ whole genome shotgun (WGS) entry which is preliminary data.</text>
</comment>
<proteinExistence type="predicted"/>
<evidence type="ECO:0000256" key="1">
    <source>
        <dbReference type="SAM" id="Phobius"/>
    </source>
</evidence>
<gene>
    <name evidence="2" type="ORF">Nepgr_033624</name>
</gene>
<evidence type="ECO:0000313" key="3">
    <source>
        <dbReference type="Proteomes" id="UP001279734"/>
    </source>
</evidence>
<dbReference type="AlphaFoldDB" id="A0AAD3TLI4"/>
<evidence type="ECO:0000313" key="2">
    <source>
        <dbReference type="EMBL" id="GMH31780.1"/>
    </source>
</evidence>
<protein>
    <submittedName>
        <fullName evidence="2">Uncharacterized protein</fullName>
    </submittedName>
</protein>
<organism evidence="2 3">
    <name type="scientific">Nepenthes gracilis</name>
    <name type="common">Slender pitcher plant</name>
    <dbReference type="NCBI Taxonomy" id="150966"/>
    <lineage>
        <taxon>Eukaryota</taxon>
        <taxon>Viridiplantae</taxon>
        <taxon>Streptophyta</taxon>
        <taxon>Embryophyta</taxon>
        <taxon>Tracheophyta</taxon>
        <taxon>Spermatophyta</taxon>
        <taxon>Magnoliopsida</taxon>
        <taxon>eudicotyledons</taxon>
        <taxon>Gunneridae</taxon>
        <taxon>Pentapetalae</taxon>
        <taxon>Caryophyllales</taxon>
        <taxon>Nepenthaceae</taxon>
        <taxon>Nepenthes</taxon>
    </lineage>
</organism>
<name>A0AAD3TLI4_NEPGR</name>
<feature type="transmembrane region" description="Helical" evidence="1">
    <location>
        <begin position="61"/>
        <end position="79"/>
    </location>
</feature>
<accession>A0AAD3TLI4</accession>
<reference evidence="2" key="1">
    <citation type="submission" date="2023-05" db="EMBL/GenBank/DDBJ databases">
        <title>Nepenthes gracilis genome sequencing.</title>
        <authorList>
            <person name="Fukushima K."/>
        </authorList>
    </citation>
    <scope>NUCLEOTIDE SEQUENCE</scope>
    <source>
        <strain evidence="2">SING2019-196</strain>
    </source>
</reference>
<dbReference type="Proteomes" id="UP001279734">
    <property type="component" value="Unassembled WGS sequence"/>
</dbReference>
<dbReference type="EMBL" id="BSYO01000041">
    <property type="protein sequence ID" value="GMH31780.1"/>
    <property type="molecule type" value="Genomic_DNA"/>
</dbReference>
<feature type="transmembrane region" description="Helical" evidence="1">
    <location>
        <begin position="85"/>
        <end position="107"/>
    </location>
</feature>
<keyword evidence="3" id="KW-1185">Reference proteome</keyword>
<sequence>MCPGYELLFLPLVAADTISWDWFDDWRVAVPVWIAVGAALPATNIGLIADASAACWSWAAVYFYGAVFAITSWAGLVLMSCVSMAGSWVSVGGLVGCFEGSWLLVLLKMSLLIDLVKCMAGDIIFRPCSFLVSPEIPAIWMRADAGDGVVEMLQTPFAFSCWIYPNARRQAMSVSLLLHTHFCAVCMDLISGGCFFCSLELSELRRYSWLMLSAVAALDVLDVDASYPGSKW</sequence>
<feature type="transmembrane region" description="Helical" evidence="1">
    <location>
        <begin position="28"/>
        <end position="49"/>
    </location>
</feature>
<keyword evidence="1" id="KW-0472">Membrane</keyword>
<keyword evidence="1" id="KW-1133">Transmembrane helix</keyword>